<keyword evidence="4" id="KW-0503">Monooxygenase</keyword>
<dbReference type="Pfam" id="PF00296">
    <property type="entry name" value="Bac_luciferase"/>
    <property type="match status" value="1"/>
</dbReference>
<organism evidence="6">
    <name type="scientific">uncultured Thermomicrobiales bacterium</name>
    <dbReference type="NCBI Taxonomy" id="1645740"/>
    <lineage>
        <taxon>Bacteria</taxon>
        <taxon>Pseudomonadati</taxon>
        <taxon>Thermomicrobiota</taxon>
        <taxon>Thermomicrobia</taxon>
        <taxon>Thermomicrobiales</taxon>
        <taxon>environmental samples</taxon>
    </lineage>
</organism>
<keyword evidence="2" id="KW-0288">FMN</keyword>
<feature type="domain" description="Luciferase-like" evidence="5">
    <location>
        <begin position="2"/>
        <end position="205"/>
    </location>
</feature>
<protein>
    <recommendedName>
        <fullName evidence="5">Luciferase-like domain-containing protein</fullName>
    </recommendedName>
</protein>
<dbReference type="InterPro" id="IPR036661">
    <property type="entry name" value="Luciferase-like_sf"/>
</dbReference>
<evidence type="ECO:0000259" key="5">
    <source>
        <dbReference type="Pfam" id="PF00296"/>
    </source>
</evidence>
<keyword evidence="1" id="KW-0285">Flavoprotein</keyword>
<keyword evidence="3" id="KW-0560">Oxidoreductase</keyword>
<dbReference type="SUPFAM" id="SSF51679">
    <property type="entry name" value="Bacterial luciferase-like"/>
    <property type="match status" value="1"/>
</dbReference>
<dbReference type="InterPro" id="IPR011251">
    <property type="entry name" value="Luciferase-like_dom"/>
</dbReference>
<feature type="non-terminal residue" evidence="6">
    <location>
        <position position="1"/>
    </location>
</feature>
<dbReference type="GO" id="GO:0046306">
    <property type="term" value="P:alkanesulfonate catabolic process"/>
    <property type="evidence" value="ECO:0007669"/>
    <property type="project" value="TreeGrafter"/>
</dbReference>
<accession>A0A6J4VQ28</accession>
<dbReference type="InterPro" id="IPR050172">
    <property type="entry name" value="SsuD_RutA_monooxygenase"/>
</dbReference>
<dbReference type="PANTHER" id="PTHR42847:SF4">
    <property type="entry name" value="ALKANESULFONATE MONOOXYGENASE-RELATED"/>
    <property type="match status" value="1"/>
</dbReference>
<evidence type="ECO:0000256" key="3">
    <source>
        <dbReference type="ARBA" id="ARBA00023002"/>
    </source>
</evidence>
<dbReference type="GO" id="GO:0008726">
    <property type="term" value="F:alkanesulfonate monooxygenase activity"/>
    <property type="evidence" value="ECO:0007669"/>
    <property type="project" value="TreeGrafter"/>
</dbReference>
<dbReference type="EMBL" id="CADCWL010000236">
    <property type="protein sequence ID" value="CAA9582452.1"/>
    <property type="molecule type" value="Genomic_DNA"/>
</dbReference>
<proteinExistence type="predicted"/>
<evidence type="ECO:0000313" key="6">
    <source>
        <dbReference type="EMBL" id="CAA9582452.1"/>
    </source>
</evidence>
<dbReference type="Gene3D" id="3.20.20.30">
    <property type="entry name" value="Luciferase-like domain"/>
    <property type="match status" value="1"/>
</dbReference>
<gene>
    <name evidence="6" type="ORF">AVDCRST_MAG19-4195</name>
</gene>
<dbReference type="AlphaFoldDB" id="A0A6J4VQ28"/>
<evidence type="ECO:0000256" key="1">
    <source>
        <dbReference type="ARBA" id="ARBA00022630"/>
    </source>
</evidence>
<dbReference type="PANTHER" id="PTHR42847">
    <property type="entry name" value="ALKANESULFONATE MONOOXYGENASE"/>
    <property type="match status" value="1"/>
</dbReference>
<sequence length="232" mass="24938">TLSGGRLMLGLGIGWLKSEFRAFDVPFAPAPERHAALGEAMAILEGAWRGEPFSFVGAHYRVDNLQLEPPPVQWPRPPIMVGGNGERVTLRLVARHADACNVSELQDRGDGQEAVGGVETIRRKLDALRGHCADAGRPYDEVLRTHFTLKLVLAPTEAAAAAKLAAQRADASASPATRRAQPSAFVCGTPERVAAHYRALAEAGIQYFVVQLDAADEETLRLLATEVMPNVG</sequence>
<reference evidence="6" key="1">
    <citation type="submission" date="2020-02" db="EMBL/GenBank/DDBJ databases">
        <authorList>
            <person name="Meier V. D."/>
        </authorList>
    </citation>
    <scope>NUCLEOTIDE SEQUENCE</scope>
    <source>
        <strain evidence="6">AVDCRST_MAG19</strain>
    </source>
</reference>
<name>A0A6J4VQ28_9BACT</name>
<evidence type="ECO:0000256" key="2">
    <source>
        <dbReference type="ARBA" id="ARBA00022643"/>
    </source>
</evidence>
<evidence type="ECO:0000256" key="4">
    <source>
        <dbReference type="ARBA" id="ARBA00023033"/>
    </source>
</evidence>